<evidence type="ECO:0000259" key="11">
    <source>
        <dbReference type="Pfam" id="PF21105"/>
    </source>
</evidence>
<evidence type="ECO:0000256" key="7">
    <source>
        <dbReference type="ARBA" id="ARBA00023004"/>
    </source>
</evidence>
<evidence type="ECO:0000256" key="6">
    <source>
        <dbReference type="ARBA" id="ARBA00023002"/>
    </source>
</evidence>
<keyword evidence="6" id="KW-0560">Oxidoreductase</keyword>
<sequence>MSLNLDQTLSWSNAHAAAKPEAAAELAMLNDLQGNILKGHGRDYTSNLFIAFDPQKKDAARRFAGSVADDVNAALDQLLKAQAYRKSGVGGGTFVAFMLSSTGYDALGRQDARPADPAFQEGMKTRQLNDPPVNAWEPHFAGEIHAMILIGHDDKATRDAERDKMVARINSTGGAVKLLNPAFGEDGNALRNAAGNGIEHFGYVDGRSQPLALQEDVDGEKNGKGGISDWDPSIHLRQLLVPCPGGKHDVSFGSYFVFRKLEQNVRGFKTREEQLSRQLEETYGLAANSVDVGASVVGRFENGMPVTMSPVEGTIPAEGPSNNFNFADDAAGRKCPFAGHIRKSNPRTDTADSKTHLMARRGIPYGTRTDDPNDDRLDNKPTGNVGLLFMAFQSDLAKQFEFTQTKWVNNANFRNSGKPGAPGALIDPATGAALDPPNPATGIDPVIGQPAGQSGQRWPVEYGKRLSDGRGEEDFSGFVIMRGGEYFFAPSITFLKSMR</sequence>
<dbReference type="InterPro" id="IPR049509">
    <property type="entry name" value="DyP_N"/>
</dbReference>
<dbReference type="SUPFAM" id="SSF54909">
    <property type="entry name" value="Dimeric alpha+beta barrel"/>
    <property type="match status" value="1"/>
</dbReference>
<organism evidence="12 13">
    <name type="scientific">Caballeronia glathei</name>
    <dbReference type="NCBI Taxonomy" id="60547"/>
    <lineage>
        <taxon>Bacteria</taxon>
        <taxon>Pseudomonadati</taxon>
        <taxon>Pseudomonadota</taxon>
        <taxon>Betaproteobacteria</taxon>
        <taxon>Burkholderiales</taxon>
        <taxon>Burkholderiaceae</taxon>
        <taxon>Caballeronia</taxon>
    </lineage>
</organism>
<keyword evidence="13" id="KW-1185">Reference proteome</keyword>
<evidence type="ECO:0000313" key="12">
    <source>
        <dbReference type="EMBL" id="KDR43916.1"/>
    </source>
</evidence>
<comment type="caution">
    <text evidence="12">The sequence shown here is derived from an EMBL/GenBank/DDBJ whole genome shotgun (WGS) entry which is preliminary data.</text>
</comment>
<reference evidence="12 13" key="1">
    <citation type="submission" date="2014-03" db="EMBL/GenBank/DDBJ databases">
        <title>Draft Genome Sequences of Four Burkholderia Strains.</title>
        <authorList>
            <person name="Liu X.Y."/>
            <person name="Li C.X."/>
            <person name="Xu J.H."/>
        </authorList>
    </citation>
    <scope>NUCLEOTIDE SEQUENCE [LARGE SCALE GENOMIC DNA]</scope>
    <source>
        <strain evidence="12 13">DSM 50014</strain>
    </source>
</reference>
<keyword evidence="5" id="KW-0732">Signal</keyword>
<dbReference type="PROSITE" id="PS51404">
    <property type="entry name" value="DYP_PEROXIDASE"/>
    <property type="match status" value="1"/>
</dbReference>
<dbReference type="Pfam" id="PF21105">
    <property type="entry name" value="DyP_N"/>
    <property type="match status" value="1"/>
</dbReference>
<comment type="cofactor">
    <cofactor evidence="1">
        <name>heme b</name>
        <dbReference type="ChEBI" id="CHEBI:60344"/>
    </cofactor>
</comment>
<dbReference type="InterPro" id="IPR006314">
    <property type="entry name" value="Dyp_peroxidase"/>
</dbReference>
<evidence type="ECO:0000259" key="10">
    <source>
        <dbReference type="Pfam" id="PF20628"/>
    </source>
</evidence>
<dbReference type="InterPro" id="IPR011008">
    <property type="entry name" value="Dimeric_a/b-barrel"/>
</dbReference>
<evidence type="ECO:0000313" key="13">
    <source>
        <dbReference type="Proteomes" id="UP000027466"/>
    </source>
</evidence>
<evidence type="ECO:0000256" key="3">
    <source>
        <dbReference type="ARBA" id="ARBA00022617"/>
    </source>
</evidence>
<keyword evidence="4" id="KW-0479">Metal-binding</keyword>
<evidence type="ECO:0000256" key="2">
    <source>
        <dbReference type="ARBA" id="ARBA00022559"/>
    </source>
</evidence>
<dbReference type="InterPro" id="IPR048328">
    <property type="entry name" value="Dyp_perox_C"/>
</dbReference>
<evidence type="ECO:0000256" key="5">
    <source>
        <dbReference type="ARBA" id="ARBA00022729"/>
    </source>
</evidence>
<feature type="domain" description="DyP dimeric alpha+beta barrel" evidence="11">
    <location>
        <begin position="33"/>
        <end position="171"/>
    </location>
</feature>
<evidence type="ECO:0000256" key="8">
    <source>
        <dbReference type="ARBA" id="ARBA00025737"/>
    </source>
</evidence>
<protein>
    <submittedName>
        <fullName evidence="12">Peroxidase</fullName>
    </submittedName>
</protein>
<dbReference type="PANTHER" id="PTHR30521">
    <property type="entry name" value="DEFERROCHELATASE/PEROXIDASE"/>
    <property type="match status" value="1"/>
</dbReference>
<accession>A0A069Q2A2</accession>
<proteinExistence type="inferred from homology"/>
<keyword evidence="3" id="KW-0349">Heme</keyword>
<dbReference type="GO" id="GO:0046872">
    <property type="term" value="F:metal ion binding"/>
    <property type="evidence" value="ECO:0007669"/>
    <property type="project" value="UniProtKB-KW"/>
</dbReference>
<keyword evidence="7" id="KW-0408">Iron</keyword>
<dbReference type="EMBL" id="JFHC01000004">
    <property type="protein sequence ID" value="KDR43916.1"/>
    <property type="molecule type" value="Genomic_DNA"/>
</dbReference>
<dbReference type="Pfam" id="PF20628">
    <property type="entry name" value="Dyp_perox_C"/>
    <property type="match status" value="1"/>
</dbReference>
<dbReference type="GO" id="GO:0020037">
    <property type="term" value="F:heme binding"/>
    <property type="evidence" value="ECO:0007669"/>
    <property type="project" value="InterPro"/>
</dbReference>
<evidence type="ECO:0000256" key="9">
    <source>
        <dbReference type="SAM" id="MobiDB-lite"/>
    </source>
</evidence>
<comment type="similarity">
    <text evidence="8">Belongs to the DyP-type peroxidase family.</text>
</comment>
<dbReference type="Proteomes" id="UP000027466">
    <property type="component" value="Unassembled WGS sequence"/>
</dbReference>
<keyword evidence="2 12" id="KW-0575">Peroxidase</keyword>
<name>A0A069Q2A2_9BURK</name>
<evidence type="ECO:0000256" key="1">
    <source>
        <dbReference type="ARBA" id="ARBA00001970"/>
    </source>
</evidence>
<dbReference type="AlphaFoldDB" id="A0A069Q2A2"/>
<feature type="domain" description="Dyp-type peroxidase C-terminal" evidence="10">
    <location>
        <begin position="241"/>
        <end position="409"/>
    </location>
</feature>
<dbReference type="STRING" id="60547.GCA_000751215_01071"/>
<dbReference type="GO" id="GO:0004601">
    <property type="term" value="F:peroxidase activity"/>
    <property type="evidence" value="ECO:0007669"/>
    <property type="project" value="UniProtKB-KW"/>
</dbReference>
<evidence type="ECO:0000256" key="4">
    <source>
        <dbReference type="ARBA" id="ARBA00022723"/>
    </source>
</evidence>
<dbReference type="PANTHER" id="PTHR30521:SF4">
    <property type="entry name" value="DEFERROCHELATASE"/>
    <property type="match status" value="1"/>
</dbReference>
<feature type="region of interest" description="Disordered" evidence="9">
    <location>
        <begin position="421"/>
        <end position="458"/>
    </location>
</feature>
<gene>
    <name evidence="12" type="ORF">BG61_24525</name>
</gene>
<dbReference type="RefSeq" id="WP_035926893.1">
    <property type="nucleotide sequence ID" value="NZ_CADFFX010000006.1"/>
</dbReference>
<dbReference type="GO" id="GO:0005829">
    <property type="term" value="C:cytosol"/>
    <property type="evidence" value="ECO:0007669"/>
    <property type="project" value="TreeGrafter"/>
</dbReference>